<gene>
    <name evidence="1" type="ORF">Tci_836863</name>
</gene>
<organism evidence="1">
    <name type="scientific">Tanacetum cinerariifolium</name>
    <name type="common">Dalmatian daisy</name>
    <name type="synonym">Chrysanthemum cinerariifolium</name>
    <dbReference type="NCBI Taxonomy" id="118510"/>
    <lineage>
        <taxon>Eukaryota</taxon>
        <taxon>Viridiplantae</taxon>
        <taxon>Streptophyta</taxon>
        <taxon>Embryophyta</taxon>
        <taxon>Tracheophyta</taxon>
        <taxon>Spermatophyta</taxon>
        <taxon>Magnoliopsida</taxon>
        <taxon>eudicotyledons</taxon>
        <taxon>Gunneridae</taxon>
        <taxon>Pentapetalae</taxon>
        <taxon>asterids</taxon>
        <taxon>campanulids</taxon>
        <taxon>Asterales</taxon>
        <taxon>Asteraceae</taxon>
        <taxon>Asteroideae</taxon>
        <taxon>Anthemideae</taxon>
        <taxon>Anthemidinae</taxon>
        <taxon>Tanacetum</taxon>
    </lineage>
</organism>
<evidence type="ECO:0000313" key="1">
    <source>
        <dbReference type="EMBL" id="GFC64893.1"/>
    </source>
</evidence>
<comment type="caution">
    <text evidence="1">The sequence shown here is derived from an EMBL/GenBank/DDBJ whole genome shotgun (WGS) entry which is preliminary data.</text>
</comment>
<protein>
    <submittedName>
        <fullName evidence="1">Nucleic acid-binding, OB-fold protein</fullName>
    </submittedName>
</protein>
<sequence length="78" mass="9141">MGTDDIPYFESLLQEGSAYSITNFICMPTSNYQQTLEIKTTLKFGRMTHFDNIPADSFPKHYFNFVYYNQLDSKVHTK</sequence>
<dbReference type="EMBL" id="BKCJ011004297">
    <property type="protein sequence ID" value="GFC64893.1"/>
    <property type="molecule type" value="Genomic_DNA"/>
</dbReference>
<reference evidence="1" key="1">
    <citation type="journal article" date="2019" name="Sci. Rep.">
        <title>Draft genome of Tanacetum cinerariifolium, the natural source of mosquito coil.</title>
        <authorList>
            <person name="Yamashiro T."/>
            <person name="Shiraishi A."/>
            <person name="Satake H."/>
            <person name="Nakayama K."/>
        </authorList>
    </citation>
    <scope>NUCLEOTIDE SEQUENCE</scope>
</reference>
<feature type="non-terminal residue" evidence="1">
    <location>
        <position position="78"/>
    </location>
</feature>
<name>A0A699Q708_TANCI</name>
<dbReference type="AlphaFoldDB" id="A0A699Q708"/>
<proteinExistence type="predicted"/>
<accession>A0A699Q708</accession>